<sequence>MCCRSPPQACRYSTVYEDQIKSWSGEHCFYYPVLLLRGRALLRTYSRTQGRSAHTCSPGTETSWLCRPLQNCKDGTSSTLDLCLTQRLRPPSKERAHPDNGGCLV</sequence>
<evidence type="ECO:0000313" key="1">
    <source>
        <dbReference type="EMBL" id="KAJ1133745.1"/>
    </source>
</evidence>
<accession>A0AAV7Q6S1</accession>
<dbReference type="AlphaFoldDB" id="A0AAV7Q6S1"/>
<protein>
    <submittedName>
        <fullName evidence="1">Uncharacterized protein</fullName>
    </submittedName>
</protein>
<dbReference type="Proteomes" id="UP001066276">
    <property type="component" value="Chromosome 6"/>
</dbReference>
<feature type="non-terminal residue" evidence="1">
    <location>
        <position position="1"/>
    </location>
</feature>
<evidence type="ECO:0000313" key="2">
    <source>
        <dbReference type="Proteomes" id="UP001066276"/>
    </source>
</evidence>
<keyword evidence="2" id="KW-1185">Reference proteome</keyword>
<feature type="non-terminal residue" evidence="1">
    <location>
        <position position="105"/>
    </location>
</feature>
<gene>
    <name evidence="1" type="ORF">NDU88_000221</name>
</gene>
<reference evidence="1" key="1">
    <citation type="journal article" date="2022" name="bioRxiv">
        <title>Sequencing and chromosome-scale assembly of the giantPleurodeles waltlgenome.</title>
        <authorList>
            <person name="Brown T."/>
            <person name="Elewa A."/>
            <person name="Iarovenko S."/>
            <person name="Subramanian E."/>
            <person name="Araus A.J."/>
            <person name="Petzold A."/>
            <person name="Susuki M."/>
            <person name="Suzuki K.-i.T."/>
            <person name="Hayashi T."/>
            <person name="Toyoda A."/>
            <person name="Oliveira C."/>
            <person name="Osipova E."/>
            <person name="Leigh N.D."/>
            <person name="Simon A."/>
            <person name="Yun M.H."/>
        </authorList>
    </citation>
    <scope>NUCLEOTIDE SEQUENCE</scope>
    <source>
        <strain evidence="1">20211129_DDA</strain>
        <tissue evidence="1">Liver</tissue>
    </source>
</reference>
<name>A0AAV7Q6S1_PLEWA</name>
<organism evidence="1 2">
    <name type="scientific">Pleurodeles waltl</name>
    <name type="common">Iberian ribbed newt</name>
    <dbReference type="NCBI Taxonomy" id="8319"/>
    <lineage>
        <taxon>Eukaryota</taxon>
        <taxon>Metazoa</taxon>
        <taxon>Chordata</taxon>
        <taxon>Craniata</taxon>
        <taxon>Vertebrata</taxon>
        <taxon>Euteleostomi</taxon>
        <taxon>Amphibia</taxon>
        <taxon>Batrachia</taxon>
        <taxon>Caudata</taxon>
        <taxon>Salamandroidea</taxon>
        <taxon>Salamandridae</taxon>
        <taxon>Pleurodelinae</taxon>
        <taxon>Pleurodeles</taxon>
    </lineage>
</organism>
<dbReference type="EMBL" id="JANPWB010000010">
    <property type="protein sequence ID" value="KAJ1133745.1"/>
    <property type="molecule type" value="Genomic_DNA"/>
</dbReference>
<proteinExistence type="predicted"/>
<comment type="caution">
    <text evidence="1">The sequence shown here is derived from an EMBL/GenBank/DDBJ whole genome shotgun (WGS) entry which is preliminary data.</text>
</comment>